<dbReference type="Proteomes" id="UP000199400">
    <property type="component" value="Unassembled WGS sequence"/>
</dbReference>
<dbReference type="GO" id="GO:0043565">
    <property type="term" value="F:sequence-specific DNA binding"/>
    <property type="evidence" value="ECO:0007669"/>
    <property type="project" value="InterPro"/>
</dbReference>
<organism evidence="5 6">
    <name type="scientific">Nannocystis exedens</name>
    <dbReference type="NCBI Taxonomy" id="54"/>
    <lineage>
        <taxon>Bacteria</taxon>
        <taxon>Pseudomonadati</taxon>
        <taxon>Myxococcota</taxon>
        <taxon>Polyangia</taxon>
        <taxon>Nannocystales</taxon>
        <taxon>Nannocystaceae</taxon>
        <taxon>Nannocystis</taxon>
    </lineage>
</organism>
<keyword evidence="6" id="KW-1185">Reference proteome</keyword>
<feature type="domain" description="HTH araC/xylS-type" evidence="4">
    <location>
        <begin position="242"/>
        <end position="339"/>
    </location>
</feature>
<dbReference type="GO" id="GO:0003700">
    <property type="term" value="F:DNA-binding transcription factor activity"/>
    <property type="evidence" value="ECO:0007669"/>
    <property type="project" value="InterPro"/>
</dbReference>
<dbReference type="PROSITE" id="PS01124">
    <property type="entry name" value="HTH_ARAC_FAMILY_2"/>
    <property type="match status" value="1"/>
</dbReference>
<accession>A0A1I2G847</accession>
<keyword evidence="3" id="KW-0804">Transcription</keyword>
<dbReference type="PANTHER" id="PTHR43436">
    <property type="entry name" value="ARAC-FAMILY TRANSCRIPTIONAL REGULATOR"/>
    <property type="match status" value="1"/>
</dbReference>
<dbReference type="InterPro" id="IPR020449">
    <property type="entry name" value="Tscrpt_reg_AraC-type_HTH"/>
</dbReference>
<dbReference type="PRINTS" id="PR00032">
    <property type="entry name" value="HTHARAC"/>
</dbReference>
<dbReference type="Gene3D" id="1.10.10.60">
    <property type="entry name" value="Homeodomain-like"/>
    <property type="match status" value="2"/>
</dbReference>
<name>A0A1I2G847_9BACT</name>
<evidence type="ECO:0000256" key="3">
    <source>
        <dbReference type="ARBA" id="ARBA00023163"/>
    </source>
</evidence>
<evidence type="ECO:0000256" key="2">
    <source>
        <dbReference type="ARBA" id="ARBA00023125"/>
    </source>
</evidence>
<evidence type="ECO:0000313" key="5">
    <source>
        <dbReference type="EMBL" id="SFF13775.1"/>
    </source>
</evidence>
<sequence length="354" mass="38700">MSERACPFGHVRASASPARRLAGRLGPPVLRPRTVVRTARGWVILGPVDQPPRGHADLLALVARYATAEGQTYSPYPGVWFWRADRPTTKRKSQALTLSLVTVVQGRKEASFGAHALTYDPLHYLLLTGESEFESTVLEASPERPYLSVCVAMPPDVVARTLIALADSDAGPVDEPVPAFVSRLDPAILGALCRLLDTVGDPAERAVLAPLIVEEIVFRLLRSEAAAVLRRAVRRGDEARIQEAMAFIRTHAAARLTVEGLARRVAMSPSHFAHRFRAVARVSPMRYVKHVRLHEARTLLLRGARASEVAGQVGYASASHFTRDFKSYFGVPPAEYARRLAAAGDGPRELQRTA</sequence>
<gene>
    <name evidence="5" type="ORF">SAMN02745121_07108</name>
</gene>
<dbReference type="Pfam" id="PF06719">
    <property type="entry name" value="AraC_N"/>
    <property type="match status" value="1"/>
</dbReference>
<dbReference type="STRING" id="54.SAMN02745121_07108"/>
<evidence type="ECO:0000259" key="4">
    <source>
        <dbReference type="PROSITE" id="PS01124"/>
    </source>
</evidence>
<proteinExistence type="predicted"/>
<dbReference type="PANTHER" id="PTHR43436:SF1">
    <property type="entry name" value="TRANSCRIPTIONAL REGULATORY PROTEIN"/>
    <property type="match status" value="1"/>
</dbReference>
<keyword evidence="1" id="KW-0805">Transcription regulation</keyword>
<dbReference type="OrthoDB" id="9802263at2"/>
<evidence type="ECO:0000313" key="6">
    <source>
        <dbReference type="Proteomes" id="UP000199400"/>
    </source>
</evidence>
<dbReference type="InterPro" id="IPR009057">
    <property type="entry name" value="Homeodomain-like_sf"/>
</dbReference>
<dbReference type="EMBL" id="FOMX01000031">
    <property type="protein sequence ID" value="SFF13775.1"/>
    <property type="molecule type" value="Genomic_DNA"/>
</dbReference>
<dbReference type="SUPFAM" id="SSF46689">
    <property type="entry name" value="Homeodomain-like"/>
    <property type="match status" value="2"/>
</dbReference>
<keyword evidence="2 5" id="KW-0238">DNA-binding</keyword>
<dbReference type="InterPro" id="IPR009594">
    <property type="entry name" value="Tscrpt_reg_HTH_AraC_N"/>
</dbReference>
<dbReference type="InterPro" id="IPR018060">
    <property type="entry name" value="HTH_AraC"/>
</dbReference>
<evidence type="ECO:0000256" key="1">
    <source>
        <dbReference type="ARBA" id="ARBA00023015"/>
    </source>
</evidence>
<dbReference type="SMART" id="SM00342">
    <property type="entry name" value="HTH_ARAC"/>
    <property type="match status" value="1"/>
</dbReference>
<protein>
    <submittedName>
        <fullName evidence="5">AraC-type DNA-binding protein</fullName>
    </submittedName>
</protein>
<dbReference type="Pfam" id="PF12833">
    <property type="entry name" value="HTH_18"/>
    <property type="match status" value="1"/>
</dbReference>
<reference evidence="6" key="1">
    <citation type="submission" date="2016-10" db="EMBL/GenBank/DDBJ databases">
        <authorList>
            <person name="Varghese N."/>
            <person name="Submissions S."/>
        </authorList>
    </citation>
    <scope>NUCLEOTIDE SEQUENCE [LARGE SCALE GENOMIC DNA]</scope>
    <source>
        <strain evidence="6">ATCC 25963</strain>
    </source>
</reference>
<dbReference type="AlphaFoldDB" id="A0A1I2G847"/>